<accession>A0A0V1GFU5</accession>
<reference evidence="2 3" key="1">
    <citation type="submission" date="2015-01" db="EMBL/GenBank/DDBJ databases">
        <title>Evolution of Trichinella species and genotypes.</title>
        <authorList>
            <person name="Korhonen P.K."/>
            <person name="Edoardo P."/>
            <person name="Giuseppe L.R."/>
            <person name="Gasser R.B."/>
        </authorList>
    </citation>
    <scope>NUCLEOTIDE SEQUENCE [LARGE SCALE GENOMIC DNA]</scope>
    <source>
        <strain evidence="2">ISS1029</strain>
    </source>
</reference>
<keyword evidence="1" id="KW-1133">Transmembrane helix</keyword>
<protein>
    <submittedName>
        <fullName evidence="2">Uncharacterized protein</fullName>
    </submittedName>
</protein>
<evidence type="ECO:0000313" key="2">
    <source>
        <dbReference type="EMBL" id="KRY97117.1"/>
    </source>
</evidence>
<dbReference type="AlphaFoldDB" id="A0A0V1GFU5"/>
<keyword evidence="1" id="KW-0472">Membrane</keyword>
<sequence>MSFFCTFQGLPGTTWVILVAFSGHPGTTWVILVAFSLKFSGKSFFVLFRLTQARPRVTQARPGSS</sequence>
<feature type="transmembrane region" description="Helical" evidence="1">
    <location>
        <begin position="12"/>
        <end position="35"/>
    </location>
</feature>
<organism evidence="2 3">
    <name type="scientific">Trichinella zimbabwensis</name>
    <dbReference type="NCBI Taxonomy" id="268475"/>
    <lineage>
        <taxon>Eukaryota</taxon>
        <taxon>Metazoa</taxon>
        <taxon>Ecdysozoa</taxon>
        <taxon>Nematoda</taxon>
        <taxon>Enoplea</taxon>
        <taxon>Dorylaimia</taxon>
        <taxon>Trichinellida</taxon>
        <taxon>Trichinellidae</taxon>
        <taxon>Trichinella</taxon>
    </lineage>
</organism>
<dbReference type="Proteomes" id="UP000055024">
    <property type="component" value="Unassembled WGS sequence"/>
</dbReference>
<gene>
    <name evidence="2" type="ORF">T11_7560</name>
</gene>
<evidence type="ECO:0000256" key="1">
    <source>
        <dbReference type="SAM" id="Phobius"/>
    </source>
</evidence>
<comment type="caution">
    <text evidence="2">The sequence shown here is derived from an EMBL/GenBank/DDBJ whole genome shotgun (WGS) entry which is preliminary data.</text>
</comment>
<proteinExistence type="predicted"/>
<dbReference type="EMBL" id="JYDP01002286">
    <property type="protein sequence ID" value="KRY97117.1"/>
    <property type="molecule type" value="Genomic_DNA"/>
</dbReference>
<evidence type="ECO:0000313" key="3">
    <source>
        <dbReference type="Proteomes" id="UP000055024"/>
    </source>
</evidence>
<keyword evidence="3" id="KW-1185">Reference proteome</keyword>
<keyword evidence="1" id="KW-0812">Transmembrane</keyword>
<name>A0A0V1GFU5_9BILA</name>